<dbReference type="Proteomes" id="UP000002275">
    <property type="component" value="Chromosome I"/>
</dbReference>
<evidence type="ECO:0000313" key="6">
    <source>
        <dbReference type="EMBL" id="AAO08894.1"/>
    </source>
</evidence>
<evidence type="ECO:0000256" key="3">
    <source>
        <dbReference type="ARBA" id="ARBA00022649"/>
    </source>
</evidence>
<dbReference type="KEGG" id="vvu:VV1_0370"/>
<reference evidence="6 7" key="3">
    <citation type="journal article" date="2011" name="Mol. Syst. Biol.">
        <title>Integrative genome-scale metabolic analysis of Vibrio vulnificus for drug targeting and discovery.</title>
        <authorList>
            <person name="Kim H.U."/>
            <person name="Kim S.Y."/>
            <person name="Jeong H."/>
            <person name="Kim T.Y."/>
            <person name="Kim J.J."/>
            <person name="Choy H.E."/>
            <person name="Yi K.Y."/>
            <person name="Rhee J.H."/>
            <person name="Lee S.Y."/>
        </authorList>
    </citation>
    <scope>NUCLEOTIDE SEQUENCE [LARGE SCALE GENOMIC DNA]</scope>
    <source>
        <strain evidence="6 7">CMCP6</strain>
    </source>
</reference>
<dbReference type="AlphaFoldDB" id="A0A3Q0L1T2"/>
<feature type="domain" description="Coenzyme Q-binding protein COQ10 START" evidence="5">
    <location>
        <begin position="36"/>
        <end position="161"/>
    </location>
</feature>
<accession>A0A3Q0L1T2</accession>
<dbReference type="SUPFAM" id="SSF55961">
    <property type="entry name" value="Bet v1-like"/>
    <property type="match status" value="1"/>
</dbReference>
<dbReference type="Gene3D" id="3.30.530.20">
    <property type="match status" value="1"/>
</dbReference>
<dbReference type="PANTHER" id="PTHR12901:SF10">
    <property type="entry name" value="COENZYME Q-BINDING PROTEIN COQ10, MITOCHONDRIAL"/>
    <property type="match status" value="1"/>
</dbReference>
<comment type="similarity">
    <text evidence="1">Belongs to the ribosome association toxin RatA family.</text>
</comment>
<comment type="function">
    <text evidence="4">Toxic component of a type II toxin-antitoxin (TA) system. Binds to 50S ribosomal subunits, preventing them from associating with 30S subunits to form 70S ribosomes. Its antitoxin is unknown.</text>
</comment>
<name>A0A3Q0L1T2_VIBVU</name>
<dbReference type="InterPro" id="IPR044996">
    <property type="entry name" value="COQ10-like"/>
</dbReference>
<sequence>MLLFALAQNNSKIVWRFEMKAVRGESMKQVTRSALVSFSAEQMYALVNDVAKYPEFLPGCSGSRVIEASDSNMVASVDVAKAGISKTFTTANHLVPGEAIMMTLVDGPFKTLKGGWFFTALDEQACKVELKLEFEFSSKMIELAFGKIFNELTNNMVNAFTQRAKQVYL</sequence>
<dbReference type="Pfam" id="PF03364">
    <property type="entry name" value="Polyketide_cyc"/>
    <property type="match status" value="1"/>
</dbReference>
<reference evidence="7" key="1">
    <citation type="submission" date="2002-12" db="EMBL/GenBank/DDBJ databases">
        <title>Complete genome sequence of Vibrio vulnificus CMCP6.</title>
        <authorList>
            <person name="Rhee J.H."/>
            <person name="Kim S.Y."/>
            <person name="Chung S.S."/>
            <person name="Kim J.J."/>
            <person name="Moon Y.H."/>
            <person name="Jeong H."/>
            <person name="Choy H.E."/>
        </authorList>
    </citation>
    <scope>NUCLEOTIDE SEQUENCE [LARGE SCALE GENOMIC DNA]</scope>
    <source>
        <strain evidence="7">CMCP6</strain>
    </source>
</reference>
<dbReference type="InterPro" id="IPR023393">
    <property type="entry name" value="START-like_dom_sf"/>
</dbReference>
<evidence type="ECO:0000256" key="2">
    <source>
        <dbReference type="ARBA" id="ARBA00017478"/>
    </source>
</evidence>
<keyword evidence="3" id="KW-1277">Toxin-antitoxin system</keyword>
<dbReference type="InterPro" id="IPR005031">
    <property type="entry name" value="COQ10_START"/>
</dbReference>
<dbReference type="CDD" id="cd07813">
    <property type="entry name" value="COQ10p_like"/>
    <property type="match status" value="1"/>
</dbReference>
<evidence type="ECO:0000256" key="1">
    <source>
        <dbReference type="ARBA" id="ARBA00008918"/>
    </source>
</evidence>
<evidence type="ECO:0000259" key="5">
    <source>
        <dbReference type="Pfam" id="PF03364"/>
    </source>
</evidence>
<proteinExistence type="inferred from homology"/>
<dbReference type="GO" id="GO:0045333">
    <property type="term" value="P:cellular respiration"/>
    <property type="evidence" value="ECO:0007669"/>
    <property type="project" value="InterPro"/>
</dbReference>
<reference evidence="6 7" key="2">
    <citation type="journal article" date="2003" name="Infect. Immun.">
        <title>Characterization and pathogenic significance of Vibrio vulnificus antigens preferentially expressed in septicemic patients.</title>
        <authorList>
            <person name="Kim Y.R."/>
            <person name="Lee S.E."/>
            <person name="Kim C.M."/>
            <person name="Kim S.Y."/>
            <person name="Shin E.K."/>
            <person name="Shin D.H."/>
            <person name="Chung S.S."/>
            <person name="Choy H.E."/>
            <person name="Progulske-Fox A."/>
            <person name="Hillman J.D."/>
            <person name="Handfield M."/>
            <person name="Rhee J.H."/>
        </authorList>
    </citation>
    <scope>NUCLEOTIDE SEQUENCE [LARGE SCALE GENOMIC DNA]</scope>
    <source>
        <strain evidence="6 7">CMCP6</strain>
    </source>
</reference>
<dbReference type="PANTHER" id="PTHR12901">
    <property type="entry name" value="SPERM PROTEIN HOMOLOG"/>
    <property type="match status" value="1"/>
</dbReference>
<evidence type="ECO:0000256" key="4">
    <source>
        <dbReference type="ARBA" id="ARBA00058803"/>
    </source>
</evidence>
<evidence type="ECO:0000313" key="7">
    <source>
        <dbReference type="Proteomes" id="UP000002275"/>
    </source>
</evidence>
<organism evidence="6 7">
    <name type="scientific">Vibrio vulnificus (strain CMCP6)</name>
    <dbReference type="NCBI Taxonomy" id="216895"/>
    <lineage>
        <taxon>Bacteria</taxon>
        <taxon>Pseudomonadati</taxon>
        <taxon>Pseudomonadota</taxon>
        <taxon>Gammaproteobacteria</taxon>
        <taxon>Vibrionales</taxon>
        <taxon>Vibrionaceae</taxon>
        <taxon>Vibrio</taxon>
    </lineage>
</organism>
<gene>
    <name evidence="6" type="ordered locus">VV1_0370</name>
</gene>
<dbReference type="GO" id="GO:0048039">
    <property type="term" value="F:ubiquinone binding"/>
    <property type="evidence" value="ECO:0007669"/>
    <property type="project" value="InterPro"/>
</dbReference>
<protein>
    <recommendedName>
        <fullName evidence="2">Ribosome association toxin RatA</fullName>
    </recommendedName>
</protein>
<dbReference type="FunFam" id="3.30.530.20:FF:000005">
    <property type="entry name" value="Type II toxin-antitoxin system toxin RatA"/>
    <property type="match status" value="1"/>
</dbReference>
<dbReference type="EMBL" id="AE016795">
    <property type="protein sequence ID" value="AAO08894.1"/>
    <property type="molecule type" value="Genomic_DNA"/>
</dbReference>